<keyword evidence="3" id="KW-0548">Nucleotidyltransferase</keyword>
<dbReference type="CDD" id="cd00085">
    <property type="entry name" value="HNHc"/>
    <property type="match status" value="1"/>
</dbReference>
<keyword evidence="3" id="KW-0695">RNA-directed DNA polymerase</keyword>
<dbReference type="STRING" id="1082931.KKY_2837"/>
<feature type="domain" description="Reverse transcriptase" evidence="2">
    <location>
        <begin position="42"/>
        <end position="341"/>
    </location>
</feature>
<dbReference type="Pfam" id="PF01348">
    <property type="entry name" value="Intron_maturas2"/>
    <property type="match status" value="1"/>
</dbReference>
<dbReference type="Pfam" id="PF00078">
    <property type="entry name" value="RVT_1"/>
    <property type="match status" value="1"/>
</dbReference>
<keyword evidence="3" id="KW-0808">Transferase</keyword>
<dbReference type="HOGENOM" id="CLU_013584_3_1_5"/>
<reference evidence="3 4" key="1">
    <citation type="journal article" date="2012" name="J. Bacteriol.">
        <title>Complete genome sequence of Pelagibacterium halotolerans B2T.</title>
        <authorList>
            <person name="Huo Y.Y."/>
            <person name="Cheng H."/>
            <person name="Han X.F."/>
            <person name="Jiang X.W."/>
            <person name="Sun C."/>
            <person name="Zhang X.Q."/>
            <person name="Zhu X.F."/>
            <person name="Liu Y.F."/>
            <person name="Li P.F."/>
            <person name="Ni P.X."/>
            <person name="Wu M."/>
        </authorList>
    </citation>
    <scope>NUCLEOTIDE SEQUENCE [LARGE SCALE GENOMIC DNA]</scope>
    <source>
        <strain evidence="4">DSM 22347 / JCM 15775 / CGMCC 1.7692 / B2</strain>
    </source>
</reference>
<keyword evidence="4" id="KW-1185">Reference proteome</keyword>
<dbReference type="EMBL" id="CP003075">
    <property type="protein sequence ID" value="AEQ52843.1"/>
    <property type="molecule type" value="Genomic_DNA"/>
</dbReference>
<dbReference type="Proteomes" id="UP000008850">
    <property type="component" value="Chromosome"/>
</dbReference>
<evidence type="ECO:0000313" key="3">
    <source>
        <dbReference type="EMBL" id="AEQ52843.1"/>
    </source>
</evidence>
<proteinExistence type="inferred from homology"/>
<organism evidence="3 4">
    <name type="scientific">Pelagibacterium halotolerans (strain DSM 22347 / JCM 15775 / CGMCC 1.7692 / B2)</name>
    <dbReference type="NCBI Taxonomy" id="1082931"/>
    <lineage>
        <taxon>Bacteria</taxon>
        <taxon>Pseudomonadati</taxon>
        <taxon>Pseudomonadota</taxon>
        <taxon>Alphaproteobacteria</taxon>
        <taxon>Hyphomicrobiales</taxon>
        <taxon>Devosiaceae</taxon>
        <taxon>Pelagibacterium</taxon>
    </lineage>
</organism>
<protein>
    <submittedName>
        <fullName evidence="3">Retron-type reverse transcriptase</fullName>
    </submittedName>
</protein>
<dbReference type="InterPro" id="IPR024937">
    <property type="entry name" value="Domain_X"/>
</dbReference>
<dbReference type="PANTHER" id="PTHR34047">
    <property type="entry name" value="NUCLEAR INTRON MATURASE 1, MITOCHONDRIAL-RELATED"/>
    <property type="match status" value="1"/>
</dbReference>
<dbReference type="SMART" id="SM00507">
    <property type="entry name" value="HNHc"/>
    <property type="match status" value="1"/>
</dbReference>
<comment type="similarity">
    <text evidence="1">Belongs to the bacterial reverse transcriptase family.</text>
</comment>
<dbReference type="PATRIC" id="fig|1082931.4.peg.2804"/>
<dbReference type="GO" id="GO:0003964">
    <property type="term" value="F:RNA-directed DNA polymerase activity"/>
    <property type="evidence" value="ECO:0007669"/>
    <property type="project" value="UniProtKB-KW"/>
</dbReference>
<evidence type="ECO:0000256" key="1">
    <source>
        <dbReference type="ARBA" id="ARBA00034120"/>
    </source>
</evidence>
<dbReference type="SUPFAM" id="SSF56672">
    <property type="entry name" value="DNA/RNA polymerases"/>
    <property type="match status" value="1"/>
</dbReference>
<dbReference type="PANTHER" id="PTHR34047:SF8">
    <property type="entry name" value="PROTEIN YKFC"/>
    <property type="match status" value="1"/>
</dbReference>
<dbReference type="InterPro" id="IPR051083">
    <property type="entry name" value="GrpII_Intron_Splice-Mob/Def"/>
</dbReference>
<dbReference type="CDD" id="cd01651">
    <property type="entry name" value="RT_G2_intron"/>
    <property type="match status" value="1"/>
</dbReference>
<dbReference type="InterPro" id="IPR003615">
    <property type="entry name" value="HNH_nuc"/>
</dbReference>
<dbReference type="GO" id="GO:0006397">
    <property type="term" value="P:mRNA processing"/>
    <property type="evidence" value="ECO:0007669"/>
    <property type="project" value="InterPro"/>
</dbReference>
<dbReference type="InterPro" id="IPR043502">
    <property type="entry name" value="DNA/RNA_pol_sf"/>
</dbReference>
<accession>G4RDQ7</accession>
<dbReference type="InterPro" id="IPR049030">
    <property type="entry name" value="AI2M-like_HNH"/>
</dbReference>
<dbReference type="AlphaFoldDB" id="G4RDQ7"/>
<evidence type="ECO:0000313" key="4">
    <source>
        <dbReference type="Proteomes" id="UP000008850"/>
    </source>
</evidence>
<dbReference type="Pfam" id="PF21368">
    <property type="entry name" value="AI2M-like_HNH"/>
    <property type="match status" value="1"/>
</dbReference>
<dbReference type="eggNOG" id="COG1403">
    <property type="taxonomic scope" value="Bacteria"/>
</dbReference>
<dbReference type="PROSITE" id="PS50878">
    <property type="entry name" value="RT_POL"/>
    <property type="match status" value="1"/>
</dbReference>
<dbReference type="eggNOG" id="COG3344">
    <property type="taxonomic scope" value="Bacteria"/>
</dbReference>
<name>G4RDQ7_PELHB</name>
<gene>
    <name evidence="3" type="ordered locus">KKY_2837</name>
</gene>
<evidence type="ECO:0000259" key="2">
    <source>
        <dbReference type="PROSITE" id="PS50878"/>
    </source>
</evidence>
<dbReference type="KEGG" id="phl:KKY_2837"/>
<dbReference type="InterPro" id="IPR000477">
    <property type="entry name" value="RT_dom"/>
</dbReference>
<sequence>MRTHADLWYSAYAKLYANKGALTPGVSGNTLDGFGEERVAALMHAISTGTYKPSPVRRTYILKDPKNPAGKKRPLGIPTGDDKLVQEVVRALLEVIYEPVFSDRSHGFRPGRSCHTALNQIVRSWKGTKWICEVDIKGYFDNIDHETLLGLLARKIDDRAFLKLIREFLVAGYLEDWTYNATYSGTPQGGVVSPILANIYLHELDQFMDSRMAAFNRGARRKPNPEYCRLNNLASIRRRKLRVHGDSHSKAARWRQEMQEMEAAKALLPSVDMHDEGFKQLHYVRYADDFLIGIVGSKEEAAQIMAEVRSFVEGPLKLTISAEKSRMGAMSKGTVFLGYGVQTRRLDKRMKCRLEAWGKAVFAVKRTVTDHIHLYVPEEKIRNFAVAKGYGVMDAGRNDIRFRPMMLPLSDYEIVVQYNAELRGFANYYALAPKYYLNRLEWMANTSLFKTLARKHDTSWGKMFARMRCPVHGHSLAYHLEGEERRLPVFRLKHRWVAASQNPDAKPNIHTFASRSELLRRIAARKCEYCGTEDAPFEVHHVRKLADLKDGTSHWQRLMSARRRKTLVLCRPCHVDLHRGTLPDNRFALAGSEMESRMR</sequence>